<keyword evidence="3" id="KW-1185">Reference proteome</keyword>
<gene>
    <name evidence="2" type="primary">PmUG01_04011200</name>
    <name evidence="2" type="ORF">PMUG01_04011200</name>
</gene>
<sequence>MEEKIMSLLFIKIYTFILIRWTCLFCNDMSTFNKHIDEKYNFDGKLNTRICRLLAKSKKNNNSNIIWLKTMEDNCEGEQKDISTDAKMAKGKKKNSSISSLKKGQYYKQVIDYNNGFFDGKHFQYERKWVKKIDHDDYIKKNRMIATIASKKLKFRKYRYIVYIFLPILLVGIGMPILQKYNCLPQPGGAFYKALKLDAWWEKALIAIMGNARHHFFYMVYGVILIAIVILIVTVTFKILKNKEKYNNIKLRAQLNE</sequence>
<feature type="transmembrane region" description="Helical" evidence="1">
    <location>
        <begin position="6"/>
        <end position="26"/>
    </location>
</feature>
<keyword evidence="1" id="KW-1133">Transmembrane helix</keyword>
<evidence type="ECO:0000313" key="2">
    <source>
        <dbReference type="EMBL" id="SBT86419.1"/>
    </source>
</evidence>
<dbReference type="Proteomes" id="UP000219813">
    <property type="component" value="Chromosome 4"/>
</dbReference>
<protein>
    <submittedName>
        <fullName evidence="2">Fam-m protein</fullName>
    </submittedName>
</protein>
<evidence type="ECO:0000256" key="1">
    <source>
        <dbReference type="SAM" id="Phobius"/>
    </source>
</evidence>
<dbReference type="RefSeq" id="XP_028859572.1">
    <property type="nucleotide sequence ID" value="XM_029003105.1"/>
</dbReference>
<evidence type="ECO:0000313" key="3">
    <source>
        <dbReference type="Proteomes" id="UP000219813"/>
    </source>
</evidence>
<organism evidence="2 3">
    <name type="scientific">Plasmodium malariae</name>
    <dbReference type="NCBI Taxonomy" id="5858"/>
    <lineage>
        <taxon>Eukaryota</taxon>
        <taxon>Sar</taxon>
        <taxon>Alveolata</taxon>
        <taxon>Apicomplexa</taxon>
        <taxon>Aconoidasida</taxon>
        <taxon>Haemosporida</taxon>
        <taxon>Plasmodiidae</taxon>
        <taxon>Plasmodium</taxon>
        <taxon>Plasmodium (Plasmodium)</taxon>
    </lineage>
</organism>
<keyword evidence="1" id="KW-0472">Membrane</keyword>
<dbReference type="Pfam" id="PF12420">
    <property type="entry name" value="DUF3671"/>
    <property type="match status" value="1"/>
</dbReference>
<reference evidence="2 3" key="1">
    <citation type="submission" date="2016-06" db="EMBL/GenBank/DDBJ databases">
        <authorList>
            <consortium name="Pathogen Informatics"/>
        </authorList>
    </citation>
    <scope>NUCLEOTIDE SEQUENCE [LARGE SCALE GENOMIC DNA]</scope>
</reference>
<dbReference type="OrthoDB" id="10669034at2759"/>
<dbReference type="GeneID" id="39866942"/>
<dbReference type="AlphaFoldDB" id="A0A1D3JJ42"/>
<feature type="transmembrane region" description="Helical" evidence="1">
    <location>
        <begin position="160"/>
        <end position="178"/>
    </location>
</feature>
<name>A0A1D3JJ42_PLAMA</name>
<dbReference type="EMBL" id="LT594625">
    <property type="protein sequence ID" value="SBT86419.1"/>
    <property type="molecule type" value="Genomic_DNA"/>
</dbReference>
<accession>A0A1D3JJ42</accession>
<dbReference type="VEuPathDB" id="PlasmoDB:PmUG01_04011200"/>
<proteinExistence type="predicted"/>
<dbReference type="KEGG" id="pmal:PMUG01_04011200"/>
<feature type="transmembrane region" description="Helical" evidence="1">
    <location>
        <begin position="218"/>
        <end position="240"/>
    </location>
</feature>
<keyword evidence="1" id="KW-0812">Transmembrane</keyword>
<dbReference type="InterPro" id="IPR022139">
    <property type="entry name" value="Fam-L/Fam-M-like_plasmodium"/>
</dbReference>